<comment type="catalytic activity">
    <reaction evidence="1">
        <text>ATP + protein L-histidine = ADP + protein N-phospho-L-histidine.</text>
        <dbReference type="EC" id="2.7.13.3"/>
    </reaction>
</comment>
<evidence type="ECO:0000256" key="5">
    <source>
        <dbReference type="ARBA" id="ARBA00022777"/>
    </source>
</evidence>
<proteinExistence type="predicted"/>
<feature type="domain" description="Histidine kinase" evidence="7">
    <location>
        <begin position="44"/>
        <end position="241"/>
    </location>
</feature>
<gene>
    <name evidence="8" type="ORF">J2S43_001866</name>
</gene>
<reference evidence="8 9" key="1">
    <citation type="submission" date="2023-07" db="EMBL/GenBank/DDBJ databases">
        <title>Sequencing the genomes of 1000 actinobacteria strains.</title>
        <authorList>
            <person name="Klenk H.-P."/>
        </authorList>
    </citation>
    <scope>NUCLEOTIDE SEQUENCE [LARGE SCALE GENOMIC DNA]</scope>
    <source>
        <strain evidence="8 9">DSM 44710</strain>
    </source>
</reference>
<dbReference type="PANTHER" id="PTHR44936">
    <property type="entry name" value="SENSOR PROTEIN CREC"/>
    <property type="match status" value="1"/>
</dbReference>
<dbReference type="InterPro" id="IPR005467">
    <property type="entry name" value="His_kinase_dom"/>
</dbReference>
<organism evidence="8 9">
    <name type="scientific">Catenuloplanes nepalensis</name>
    <dbReference type="NCBI Taxonomy" id="587533"/>
    <lineage>
        <taxon>Bacteria</taxon>
        <taxon>Bacillati</taxon>
        <taxon>Actinomycetota</taxon>
        <taxon>Actinomycetes</taxon>
        <taxon>Micromonosporales</taxon>
        <taxon>Micromonosporaceae</taxon>
        <taxon>Catenuloplanes</taxon>
    </lineage>
</organism>
<dbReference type="PANTHER" id="PTHR44936:SF9">
    <property type="entry name" value="SENSOR PROTEIN CREC"/>
    <property type="match status" value="1"/>
</dbReference>
<dbReference type="InterPro" id="IPR003594">
    <property type="entry name" value="HATPase_dom"/>
</dbReference>
<dbReference type="Gene3D" id="3.30.565.10">
    <property type="entry name" value="Histidine kinase-like ATPase, C-terminal domain"/>
    <property type="match status" value="1"/>
</dbReference>
<evidence type="ECO:0000313" key="8">
    <source>
        <dbReference type="EMBL" id="MDP9793354.1"/>
    </source>
</evidence>
<dbReference type="EC" id="2.7.13.3" evidence="2"/>
<dbReference type="GO" id="GO:0016301">
    <property type="term" value="F:kinase activity"/>
    <property type="evidence" value="ECO:0007669"/>
    <property type="project" value="UniProtKB-KW"/>
</dbReference>
<keyword evidence="9" id="KW-1185">Reference proteome</keyword>
<keyword evidence="5 8" id="KW-0418">Kinase</keyword>
<dbReference type="InterPro" id="IPR036890">
    <property type="entry name" value="HATPase_C_sf"/>
</dbReference>
<evidence type="ECO:0000256" key="4">
    <source>
        <dbReference type="ARBA" id="ARBA00022679"/>
    </source>
</evidence>
<evidence type="ECO:0000259" key="7">
    <source>
        <dbReference type="PROSITE" id="PS50109"/>
    </source>
</evidence>
<sequence length="252" mass="26517">MHGKTDMRREPAVTGSLRRLARRFVPRRAGHGVVPGGETLMLRALCHELRPPVSTLGSLLRTLDREATSSEATALAAAHTRHLDELLRHAAAIAEGLSAAPGDAAPATLAQVLPAVAATVPDGRLTVRVSAAAARCPVPARHTRQILINLLGNAVRHGPADGRVTVRARTHGRFLLLMVCDEGEPTAALAEALRPGAAPAGMHGLGLWLVRQLAQRHGGRVFARPLVPSGAAVGVVLPVRAGLTRRGHRLAR</sequence>
<keyword evidence="6" id="KW-0902">Two-component regulatory system</keyword>
<keyword evidence="4" id="KW-0808">Transferase</keyword>
<dbReference type="Pfam" id="PF02518">
    <property type="entry name" value="HATPase_c"/>
    <property type="match status" value="1"/>
</dbReference>
<accession>A0ABT9MPP0</accession>
<dbReference type="SMART" id="SM00387">
    <property type="entry name" value="HATPase_c"/>
    <property type="match status" value="1"/>
</dbReference>
<evidence type="ECO:0000256" key="2">
    <source>
        <dbReference type="ARBA" id="ARBA00012438"/>
    </source>
</evidence>
<evidence type="ECO:0000256" key="6">
    <source>
        <dbReference type="ARBA" id="ARBA00023012"/>
    </source>
</evidence>
<dbReference type="CDD" id="cd00075">
    <property type="entry name" value="HATPase"/>
    <property type="match status" value="1"/>
</dbReference>
<evidence type="ECO:0000313" key="9">
    <source>
        <dbReference type="Proteomes" id="UP001240984"/>
    </source>
</evidence>
<evidence type="ECO:0000256" key="1">
    <source>
        <dbReference type="ARBA" id="ARBA00000085"/>
    </source>
</evidence>
<dbReference type="PROSITE" id="PS50109">
    <property type="entry name" value="HIS_KIN"/>
    <property type="match status" value="1"/>
</dbReference>
<comment type="caution">
    <text evidence="8">The sequence shown here is derived from an EMBL/GenBank/DDBJ whole genome shotgun (WGS) entry which is preliminary data.</text>
</comment>
<dbReference type="SUPFAM" id="SSF55874">
    <property type="entry name" value="ATPase domain of HSP90 chaperone/DNA topoisomerase II/histidine kinase"/>
    <property type="match status" value="1"/>
</dbReference>
<keyword evidence="3" id="KW-0597">Phosphoprotein</keyword>
<protein>
    <recommendedName>
        <fullName evidence="2">histidine kinase</fullName>
        <ecNumber evidence="2">2.7.13.3</ecNumber>
    </recommendedName>
</protein>
<dbReference type="InterPro" id="IPR050980">
    <property type="entry name" value="2C_sensor_his_kinase"/>
</dbReference>
<dbReference type="Proteomes" id="UP001240984">
    <property type="component" value="Unassembled WGS sequence"/>
</dbReference>
<name>A0ABT9MPP0_9ACTN</name>
<evidence type="ECO:0000256" key="3">
    <source>
        <dbReference type="ARBA" id="ARBA00022553"/>
    </source>
</evidence>
<dbReference type="EMBL" id="JAUSRA010000001">
    <property type="protein sequence ID" value="MDP9793354.1"/>
    <property type="molecule type" value="Genomic_DNA"/>
</dbReference>